<accession>A0ABQ2D3A0</accession>
<dbReference type="EMBL" id="BMOD01000014">
    <property type="protein sequence ID" value="GGJ44486.1"/>
    <property type="molecule type" value="Genomic_DNA"/>
</dbReference>
<protein>
    <recommendedName>
        <fullName evidence="3">HMA domain-containing protein</fullName>
    </recommendedName>
</protein>
<comment type="caution">
    <text evidence="1">The sequence shown here is derived from an EMBL/GenBank/DDBJ whole genome shotgun (WGS) entry which is preliminary data.</text>
</comment>
<reference evidence="2" key="1">
    <citation type="journal article" date="2019" name="Int. J. Syst. Evol. Microbiol.">
        <title>The Global Catalogue of Microorganisms (GCM) 10K type strain sequencing project: providing services to taxonomists for standard genome sequencing and annotation.</title>
        <authorList>
            <consortium name="The Broad Institute Genomics Platform"/>
            <consortium name="The Broad Institute Genome Sequencing Center for Infectious Disease"/>
            <person name="Wu L."/>
            <person name="Ma J."/>
        </authorList>
    </citation>
    <scope>NUCLEOTIDE SEQUENCE [LARGE SCALE GENOMIC DNA]</scope>
    <source>
        <strain evidence="2">JCM 14370</strain>
    </source>
</reference>
<keyword evidence="2" id="KW-1185">Reference proteome</keyword>
<organism evidence="1 2">
    <name type="scientific">Deinococcus roseus</name>
    <dbReference type="NCBI Taxonomy" id="392414"/>
    <lineage>
        <taxon>Bacteria</taxon>
        <taxon>Thermotogati</taxon>
        <taxon>Deinococcota</taxon>
        <taxon>Deinococci</taxon>
        <taxon>Deinococcales</taxon>
        <taxon>Deinococcaceae</taxon>
        <taxon>Deinococcus</taxon>
    </lineage>
</organism>
<evidence type="ECO:0000313" key="2">
    <source>
        <dbReference type="Proteomes" id="UP000632222"/>
    </source>
</evidence>
<gene>
    <name evidence="1" type="ORF">GCM10008938_33370</name>
</gene>
<sequence length="115" mass="12706">MNTCAICGKAINKKPIEVPGVGVVGSDCHKKVRGVESLLKIWGLQDLLSGLTLTLVPSGDAFVYPERHHQILNRLTPYGLKARISQRNGRDYTLQINFKKLPDLHRTCAEPPMAS</sequence>
<proteinExistence type="predicted"/>
<evidence type="ECO:0008006" key="3">
    <source>
        <dbReference type="Google" id="ProtNLM"/>
    </source>
</evidence>
<dbReference type="Proteomes" id="UP000632222">
    <property type="component" value="Unassembled WGS sequence"/>
</dbReference>
<dbReference type="RefSeq" id="WP_189004417.1">
    <property type="nucleotide sequence ID" value="NZ_BMOD01000014.1"/>
</dbReference>
<name>A0ABQ2D3A0_9DEIO</name>
<evidence type="ECO:0000313" key="1">
    <source>
        <dbReference type="EMBL" id="GGJ44486.1"/>
    </source>
</evidence>